<name>A0A7W3JPB7_9MICO</name>
<comment type="caution">
    <text evidence="2">The sequence shown here is derived from an EMBL/GenBank/DDBJ whole genome shotgun (WGS) entry which is preliminary data.</text>
</comment>
<feature type="transmembrane region" description="Helical" evidence="1">
    <location>
        <begin position="952"/>
        <end position="973"/>
    </location>
</feature>
<dbReference type="Proteomes" id="UP000526083">
    <property type="component" value="Unassembled WGS sequence"/>
</dbReference>
<feature type="transmembrane region" description="Helical" evidence="1">
    <location>
        <begin position="715"/>
        <end position="737"/>
    </location>
</feature>
<feature type="transmembrane region" description="Helical" evidence="1">
    <location>
        <begin position="215"/>
        <end position="231"/>
    </location>
</feature>
<dbReference type="RefSeq" id="WP_167047254.1">
    <property type="nucleotide sequence ID" value="NZ_JAAOZB010000001.1"/>
</dbReference>
<evidence type="ECO:0000256" key="1">
    <source>
        <dbReference type="SAM" id="Phobius"/>
    </source>
</evidence>
<feature type="transmembrane region" description="Helical" evidence="1">
    <location>
        <begin position="303"/>
        <end position="322"/>
    </location>
</feature>
<accession>A0A7W3JPB7</accession>
<feature type="transmembrane region" description="Helical" evidence="1">
    <location>
        <begin position="243"/>
        <end position="263"/>
    </location>
</feature>
<gene>
    <name evidence="2" type="ORF">FHX48_001622</name>
</gene>
<evidence type="ECO:0000313" key="2">
    <source>
        <dbReference type="EMBL" id="MBA8816549.1"/>
    </source>
</evidence>
<feature type="transmembrane region" description="Helical" evidence="1">
    <location>
        <begin position="190"/>
        <end position="208"/>
    </location>
</feature>
<evidence type="ECO:0000313" key="3">
    <source>
        <dbReference type="Proteomes" id="UP000526083"/>
    </source>
</evidence>
<feature type="transmembrane region" description="Helical" evidence="1">
    <location>
        <begin position="275"/>
        <end position="297"/>
    </location>
</feature>
<feature type="transmembrane region" description="Helical" evidence="1">
    <location>
        <begin position="914"/>
        <end position="932"/>
    </location>
</feature>
<feature type="transmembrane region" description="Helical" evidence="1">
    <location>
        <begin position="360"/>
        <end position="380"/>
    </location>
</feature>
<feature type="transmembrane region" description="Helical" evidence="1">
    <location>
        <begin position="501"/>
        <end position="521"/>
    </location>
</feature>
<feature type="transmembrane region" description="Helical" evidence="1">
    <location>
        <begin position="774"/>
        <end position="795"/>
    </location>
</feature>
<dbReference type="NCBIfam" id="NF047321">
    <property type="entry name" value="SCO7613_CTERM"/>
    <property type="match status" value="1"/>
</dbReference>
<keyword evidence="1" id="KW-0812">Transmembrane</keyword>
<feature type="transmembrane region" description="Helical" evidence="1">
    <location>
        <begin position="830"/>
        <end position="847"/>
    </location>
</feature>
<feature type="transmembrane region" description="Helical" evidence="1">
    <location>
        <begin position="1065"/>
        <end position="1083"/>
    </location>
</feature>
<feature type="transmembrane region" description="Helical" evidence="1">
    <location>
        <begin position="105"/>
        <end position="125"/>
    </location>
</feature>
<feature type="transmembrane region" description="Helical" evidence="1">
    <location>
        <begin position="554"/>
        <end position="571"/>
    </location>
</feature>
<feature type="transmembrane region" description="Helical" evidence="1">
    <location>
        <begin position="884"/>
        <end position="902"/>
    </location>
</feature>
<feature type="transmembrane region" description="Helical" evidence="1">
    <location>
        <begin position="602"/>
        <end position="624"/>
    </location>
</feature>
<feature type="transmembrane region" description="Helical" evidence="1">
    <location>
        <begin position="1041"/>
        <end position="1059"/>
    </location>
</feature>
<protein>
    <recommendedName>
        <fullName evidence="4">DUF2157 domain-containing protein</fullName>
    </recommendedName>
</protein>
<feature type="transmembrane region" description="Helical" evidence="1">
    <location>
        <begin position="802"/>
        <end position="824"/>
    </location>
</feature>
<feature type="transmembrane region" description="Helical" evidence="1">
    <location>
        <begin position="686"/>
        <end position="709"/>
    </location>
</feature>
<proteinExistence type="predicted"/>
<feature type="transmembrane region" description="Helical" evidence="1">
    <location>
        <begin position="657"/>
        <end position="674"/>
    </location>
</feature>
<feature type="transmembrane region" description="Helical" evidence="1">
    <location>
        <begin position="1129"/>
        <end position="1148"/>
    </location>
</feature>
<feature type="transmembrane region" description="Helical" evidence="1">
    <location>
        <begin position="578"/>
        <end position="596"/>
    </location>
</feature>
<keyword evidence="3" id="KW-1185">Reference proteome</keyword>
<feature type="transmembrane region" description="Helical" evidence="1">
    <location>
        <begin position="1104"/>
        <end position="1123"/>
    </location>
</feature>
<evidence type="ECO:0008006" key="4">
    <source>
        <dbReference type="Google" id="ProtNLM"/>
    </source>
</evidence>
<sequence length="1220" mass="126142">MDIALQKLRDNQTCPVCGGVSVYEQRCTVCGSDFTGAIGAEIWDASRAAADLLSKRQRLIADVPIAPQTRGLEASVTPVARPAPGQPDAAALPEPEGASATLQSVLAVAGAALVAIAAIVFTFFNEDLSDAAVRNLIVGATTVLFALGARGLSRRRLQFSAEAVGALAILFLALDVFATASLATPLTSEWVFIGVSTTFGGALSLALAVKFRIRIWLWSALTALAFVPAMLGAAHDSEVGSTLGWLTTAAAAFALLQCFPRLVRAAGNELRPEDFTLTTIQLLAIAAALVTVTNIGTGTGTGTAMWSACAATCGAITVLALVSTVHTGRAMWGFISGVAGTATMPLAAIAFFSLFPPDSLFWYVALLPASAVAGMLLLTAGIPLPPTAQRGVVLAGALIVVGIVSAPSMVVAAIIGISALFVRGDSAGLTSAMVTSTTLGLASLAAGLWVLPGMQKRVARRVLSVPAVVNIGRLRSIGQWTATLAALTLLCTPAVAGEQRIITALVLACGVGIALSSRAIAAAISFGARLPAFVGAHLALLLATVWSWNSQVTAISAGVVAIVALALLGRALPAAFRFMHVGIGYAYALVVLAAALELTGMATIAVFCVTTTVGGVGAIAATFSSRVKPRAWYAILIVTSVLFVTGVAQVLFERSGWTALSTGVIFLLALTLVATRRAGLSRLIRVAAAAALVPSLAVVAVCLGAQLLVTSGSPVVLPVIATIVAVTLALTQQIRVAIEKRAGRADAKWVGLAIEGSALLTAALTVLLSLTRSAAGTSTALVVLLILGVGTAIAAYSGGRTYAWAVSGAAFTGALWCGWAIANVFAVEPYLIPPALGMATVGAVLTARGHSSRALYTSGLSLAVVPILGVLALGQDSSVTPWRAYGLVATAWLLAALASTATKIPEPWRERMHVLRAPTFTIGIVAGAAGAVQSVRWGLGVDVPPASTVPFILLAFALALAGTVPAALCARGLRAGAAIALLPGLNRWLYAPAFLYVAVGTWPAIQRDWFTIWSMWALMCVFLTTMVAVAWRAHTTALPPVWFLFVLSFTTAIVAWSPRDLRVEWFSLPLGAFLLATGALALRRRVTELHLPARVTNWPNGWQGSWPLLAPGLVVLLSASVAATYTDPLTWRAILVIVIALGCILVGARARLAAPFLIGIFVLPVENVLAFAVQIGRGIDSMPWWITLAIVGAVLLIIAVSYERRAGEEAGIAARLRDLS</sequence>
<organism evidence="2 3">
    <name type="scientific">Microbacterium halimionae</name>
    <dbReference type="NCBI Taxonomy" id="1526413"/>
    <lineage>
        <taxon>Bacteria</taxon>
        <taxon>Bacillati</taxon>
        <taxon>Actinomycetota</taxon>
        <taxon>Actinomycetes</taxon>
        <taxon>Micrococcales</taxon>
        <taxon>Microbacteriaceae</taxon>
        <taxon>Microbacterium</taxon>
    </lineage>
</organism>
<dbReference type="EMBL" id="JACGWY010000002">
    <property type="protein sequence ID" value="MBA8816549.1"/>
    <property type="molecule type" value="Genomic_DNA"/>
</dbReference>
<feature type="transmembrane region" description="Helical" evidence="1">
    <location>
        <begin position="1011"/>
        <end position="1029"/>
    </location>
</feature>
<feature type="transmembrane region" description="Helical" evidence="1">
    <location>
        <begin position="854"/>
        <end position="872"/>
    </location>
</feature>
<feature type="transmembrane region" description="Helical" evidence="1">
    <location>
        <begin position="1155"/>
        <end position="1176"/>
    </location>
</feature>
<keyword evidence="1" id="KW-1133">Transmembrane helix</keyword>
<feature type="transmembrane region" description="Helical" evidence="1">
    <location>
        <begin position="392"/>
        <end position="421"/>
    </location>
</feature>
<feature type="transmembrane region" description="Helical" evidence="1">
    <location>
        <begin position="631"/>
        <end position="651"/>
    </location>
</feature>
<dbReference type="AlphaFoldDB" id="A0A7W3JPB7"/>
<dbReference type="InterPro" id="IPR058062">
    <property type="entry name" value="SCO7613_C"/>
</dbReference>
<feature type="transmembrane region" description="Helical" evidence="1">
    <location>
        <begin position="1182"/>
        <end position="1202"/>
    </location>
</feature>
<keyword evidence="1" id="KW-0472">Membrane</keyword>
<feature type="transmembrane region" description="Helical" evidence="1">
    <location>
        <begin position="164"/>
        <end position="184"/>
    </location>
</feature>
<feature type="transmembrane region" description="Helical" evidence="1">
    <location>
        <begin position="985"/>
        <end position="1005"/>
    </location>
</feature>
<feature type="transmembrane region" description="Helical" evidence="1">
    <location>
        <begin position="131"/>
        <end position="152"/>
    </location>
</feature>
<feature type="transmembrane region" description="Helical" evidence="1">
    <location>
        <begin position="749"/>
        <end position="768"/>
    </location>
</feature>
<feature type="transmembrane region" description="Helical" evidence="1">
    <location>
        <begin position="334"/>
        <end position="354"/>
    </location>
</feature>
<reference evidence="2 3" key="1">
    <citation type="submission" date="2020-07" db="EMBL/GenBank/DDBJ databases">
        <title>Sequencing the genomes of 1000 actinobacteria strains.</title>
        <authorList>
            <person name="Klenk H.-P."/>
        </authorList>
    </citation>
    <scope>NUCLEOTIDE SEQUENCE [LARGE SCALE GENOMIC DNA]</scope>
    <source>
        <strain evidence="2 3">DSM 27576</strain>
    </source>
</reference>
<feature type="transmembrane region" description="Helical" evidence="1">
    <location>
        <begin position="427"/>
        <end position="451"/>
    </location>
</feature>